<feature type="transmembrane region" description="Helical" evidence="1">
    <location>
        <begin position="28"/>
        <end position="46"/>
    </location>
</feature>
<keyword evidence="3" id="KW-1185">Reference proteome</keyword>
<proteinExistence type="predicted"/>
<dbReference type="Proteomes" id="UP001227192">
    <property type="component" value="Unassembled WGS sequence"/>
</dbReference>
<evidence type="ECO:0000313" key="2">
    <source>
        <dbReference type="EMBL" id="KAJ9488714.1"/>
    </source>
</evidence>
<evidence type="ECO:0000313" key="3">
    <source>
        <dbReference type="Proteomes" id="UP001227192"/>
    </source>
</evidence>
<feature type="non-terminal residue" evidence="2">
    <location>
        <position position="1"/>
    </location>
</feature>
<reference evidence="2" key="2">
    <citation type="journal article" date="2016" name="Fungal Biol.">
        <title>Ochratoxin A production by Penicillium thymicola.</title>
        <authorList>
            <person name="Nguyen H.D.T."/>
            <person name="McMullin D.R."/>
            <person name="Ponomareva E."/>
            <person name="Riley R."/>
            <person name="Pomraning K.R."/>
            <person name="Baker S.E."/>
            <person name="Seifert K.A."/>
        </authorList>
    </citation>
    <scope>NUCLEOTIDE SEQUENCE</scope>
    <source>
        <strain evidence="2">DAOM 180753</strain>
    </source>
</reference>
<keyword evidence="1" id="KW-0472">Membrane</keyword>
<gene>
    <name evidence="2" type="ORF">VN97_g4592</name>
</gene>
<reference evidence="2" key="1">
    <citation type="submission" date="2015-06" db="EMBL/GenBank/DDBJ databases">
        <authorList>
            <person name="Nguyen H."/>
        </authorList>
    </citation>
    <scope>NUCLEOTIDE SEQUENCE</scope>
    <source>
        <strain evidence="2">DAOM 180753</strain>
    </source>
</reference>
<dbReference type="EMBL" id="LACB01000108">
    <property type="protein sequence ID" value="KAJ9488714.1"/>
    <property type="molecule type" value="Genomic_DNA"/>
</dbReference>
<sequence length="86" mass="9440">ATPTELLAAHKPHAGELVVGWMTTSESSLLYVFFFSLIVLYLIYTVKGKNQFASEIREASAVIVNGFSMTVAGSIRTKTTIQDRKS</sequence>
<name>A0AAI9X9S7_PENTH</name>
<protein>
    <submittedName>
        <fullName evidence="2">Uncharacterized protein</fullName>
    </submittedName>
</protein>
<evidence type="ECO:0000256" key="1">
    <source>
        <dbReference type="SAM" id="Phobius"/>
    </source>
</evidence>
<keyword evidence="1" id="KW-0812">Transmembrane</keyword>
<comment type="caution">
    <text evidence="2">The sequence shown here is derived from an EMBL/GenBank/DDBJ whole genome shotgun (WGS) entry which is preliminary data.</text>
</comment>
<organism evidence="2 3">
    <name type="scientific">Penicillium thymicola</name>
    <dbReference type="NCBI Taxonomy" id="293382"/>
    <lineage>
        <taxon>Eukaryota</taxon>
        <taxon>Fungi</taxon>
        <taxon>Dikarya</taxon>
        <taxon>Ascomycota</taxon>
        <taxon>Pezizomycotina</taxon>
        <taxon>Eurotiomycetes</taxon>
        <taxon>Eurotiomycetidae</taxon>
        <taxon>Eurotiales</taxon>
        <taxon>Aspergillaceae</taxon>
        <taxon>Penicillium</taxon>
    </lineage>
</organism>
<dbReference type="AlphaFoldDB" id="A0AAI9X9S7"/>
<accession>A0AAI9X9S7</accession>
<keyword evidence="1" id="KW-1133">Transmembrane helix</keyword>